<dbReference type="SUPFAM" id="SSF110069">
    <property type="entry name" value="ApaG-like"/>
    <property type="match status" value="1"/>
</dbReference>
<dbReference type="FunCoup" id="A0A395JTE1">
    <property type="interactions" value="13"/>
</dbReference>
<organism evidence="4 5">
    <name type="scientific">Arenicella xantha</name>
    <dbReference type="NCBI Taxonomy" id="644221"/>
    <lineage>
        <taxon>Bacteria</taxon>
        <taxon>Pseudomonadati</taxon>
        <taxon>Pseudomonadota</taxon>
        <taxon>Gammaproteobacteria</taxon>
        <taxon>Arenicellales</taxon>
        <taxon>Arenicellaceae</taxon>
        <taxon>Arenicella</taxon>
    </lineage>
</organism>
<dbReference type="EMBL" id="QNRT01000001">
    <property type="protein sequence ID" value="RBP53756.1"/>
    <property type="molecule type" value="Genomic_DNA"/>
</dbReference>
<dbReference type="InterPro" id="IPR036767">
    <property type="entry name" value="ApaG_sf"/>
</dbReference>
<evidence type="ECO:0000259" key="3">
    <source>
        <dbReference type="PROSITE" id="PS51087"/>
    </source>
</evidence>
<reference evidence="4 5" key="1">
    <citation type="submission" date="2018-06" db="EMBL/GenBank/DDBJ databases">
        <title>Genomic Encyclopedia of Type Strains, Phase IV (KMG-IV): sequencing the most valuable type-strain genomes for metagenomic binning, comparative biology and taxonomic classification.</title>
        <authorList>
            <person name="Goeker M."/>
        </authorList>
    </citation>
    <scope>NUCLEOTIDE SEQUENCE [LARGE SCALE GENOMIC DNA]</scope>
    <source>
        <strain evidence="4 5">DSM 24032</strain>
    </source>
</reference>
<evidence type="ECO:0000256" key="1">
    <source>
        <dbReference type="ARBA" id="ARBA00017693"/>
    </source>
</evidence>
<sequence length="132" mass="14956">MTVTNSKIPEIEIVTVTDYVPQQSDPKNKRFVFYYTITIRNHSPIACQLMSRHWVIIDANRKVEEIYGEGVIGEQPVIAPGGEYQYSSGAVLETEIGTMEGRYFMIVSDASTTDEFEIPIPKFTLTVPRVLH</sequence>
<dbReference type="InParanoid" id="A0A395JTE1"/>
<dbReference type="PROSITE" id="PS51087">
    <property type="entry name" value="APAG"/>
    <property type="match status" value="1"/>
</dbReference>
<dbReference type="NCBIfam" id="NF003967">
    <property type="entry name" value="PRK05461.1"/>
    <property type="match status" value="1"/>
</dbReference>
<protein>
    <recommendedName>
        <fullName evidence="1 2">Protein ApaG</fullName>
    </recommendedName>
</protein>
<evidence type="ECO:0000313" key="5">
    <source>
        <dbReference type="Proteomes" id="UP000253083"/>
    </source>
</evidence>
<evidence type="ECO:0000313" key="4">
    <source>
        <dbReference type="EMBL" id="RBP53756.1"/>
    </source>
</evidence>
<dbReference type="OrthoDB" id="9795226at2"/>
<accession>A0A395JTE1</accession>
<dbReference type="Pfam" id="PF04379">
    <property type="entry name" value="DUF525"/>
    <property type="match status" value="1"/>
</dbReference>
<dbReference type="Proteomes" id="UP000253083">
    <property type="component" value="Unassembled WGS sequence"/>
</dbReference>
<evidence type="ECO:0000256" key="2">
    <source>
        <dbReference type="HAMAP-Rule" id="MF_00791"/>
    </source>
</evidence>
<comment type="caution">
    <text evidence="4">The sequence shown here is derived from an EMBL/GenBank/DDBJ whole genome shotgun (WGS) entry which is preliminary data.</text>
</comment>
<dbReference type="Gene3D" id="2.60.40.1470">
    <property type="entry name" value="ApaG domain"/>
    <property type="match status" value="1"/>
</dbReference>
<dbReference type="InterPro" id="IPR050718">
    <property type="entry name" value="ApaG-like"/>
</dbReference>
<gene>
    <name evidence="2" type="primary">apaG</name>
    <name evidence="4" type="ORF">DFR28_1011145</name>
</gene>
<name>A0A395JTE1_9GAMM</name>
<dbReference type="InterPro" id="IPR023065">
    <property type="entry name" value="Uncharacterised_ApaG"/>
</dbReference>
<dbReference type="HAMAP" id="MF_00791">
    <property type="entry name" value="ApaG"/>
    <property type="match status" value="1"/>
</dbReference>
<dbReference type="AlphaFoldDB" id="A0A395JTE1"/>
<keyword evidence="5" id="KW-1185">Reference proteome</keyword>
<dbReference type="InterPro" id="IPR007474">
    <property type="entry name" value="ApaG_domain"/>
</dbReference>
<dbReference type="PANTHER" id="PTHR47191:SF2">
    <property type="entry name" value="OS05G0170800 PROTEIN"/>
    <property type="match status" value="1"/>
</dbReference>
<feature type="domain" description="ApaG" evidence="3">
    <location>
        <begin position="5"/>
        <end position="132"/>
    </location>
</feature>
<proteinExistence type="inferred from homology"/>
<dbReference type="RefSeq" id="WP_113953294.1">
    <property type="nucleotide sequence ID" value="NZ_QNRT01000001.1"/>
</dbReference>
<dbReference type="PANTHER" id="PTHR47191">
    <property type="entry name" value="OS05G0170800 PROTEIN"/>
    <property type="match status" value="1"/>
</dbReference>